<dbReference type="Gene3D" id="3.20.20.70">
    <property type="entry name" value="Aldolase class I"/>
    <property type="match status" value="1"/>
</dbReference>
<accession>A0A6A5KDG9</accession>
<reference evidence="13" key="1">
    <citation type="submission" date="2020-01" db="EMBL/GenBank/DDBJ databases">
        <authorList>
            <consortium name="DOE Joint Genome Institute"/>
            <person name="Haridas S."/>
            <person name="Albert R."/>
            <person name="Binder M."/>
            <person name="Bloem J."/>
            <person name="Labutti K."/>
            <person name="Salamov A."/>
            <person name="Andreopoulos B."/>
            <person name="Baker S.E."/>
            <person name="Barry K."/>
            <person name="Bills G."/>
            <person name="Bluhm B.H."/>
            <person name="Cannon C."/>
            <person name="Castanera R."/>
            <person name="Culley D.E."/>
            <person name="Daum C."/>
            <person name="Ezra D."/>
            <person name="Gonzalez J.B."/>
            <person name="Henrissat B."/>
            <person name="Kuo A."/>
            <person name="Liang C."/>
            <person name="Lipzen A."/>
            <person name="Lutzoni F."/>
            <person name="Magnuson J."/>
            <person name="Mondo S."/>
            <person name="Nolan M."/>
            <person name="Ohm R."/>
            <person name="Pangilinan J."/>
            <person name="Park H.-J."/>
            <person name="Ramirez L."/>
            <person name="Alfaro M."/>
            <person name="Sun H."/>
            <person name="Tritt A."/>
            <person name="Yoshinaga Y."/>
            <person name="Zwiers L.-H."/>
            <person name="Turgeon B.G."/>
            <person name="Goodwin S.B."/>
            <person name="Spatafora J.W."/>
            <person name="Crous P.W."/>
            <person name="Grigoriev I.V."/>
        </authorList>
    </citation>
    <scope>NUCLEOTIDE SEQUENCE</scope>
    <source>
        <strain evidence="13">P77</strain>
    </source>
</reference>
<keyword evidence="7 10" id="KW-0378">Hydrolase</keyword>
<dbReference type="CDD" id="cd14792">
    <property type="entry name" value="GH27"/>
    <property type="match status" value="1"/>
</dbReference>
<dbReference type="Pfam" id="PF16499">
    <property type="entry name" value="Melibiase_2"/>
    <property type="match status" value="2"/>
</dbReference>
<gene>
    <name evidence="13" type="ORF">BDW02DRAFT_629085</name>
</gene>
<dbReference type="GO" id="GO:0004557">
    <property type="term" value="F:alpha-galactosidase activity"/>
    <property type="evidence" value="ECO:0007669"/>
    <property type="project" value="UniProtKB-EC"/>
</dbReference>
<evidence type="ECO:0000256" key="6">
    <source>
        <dbReference type="ARBA" id="ARBA00022729"/>
    </source>
</evidence>
<dbReference type="InterPro" id="IPR002241">
    <property type="entry name" value="Glyco_hydro_27"/>
</dbReference>
<dbReference type="SUPFAM" id="SSF51011">
    <property type="entry name" value="Glycosyl hydrolase domain"/>
    <property type="match status" value="1"/>
</dbReference>
<dbReference type="GO" id="GO:0005975">
    <property type="term" value="P:carbohydrate metabolic process"/>
    <property type="evidence" value="ECO:0007669"/>
    <property type="project" value="InterPro"/>
</dbReference>
<dbReference type="InterPro" id="IPR013785">
    <property type="entry name" value="Aldolase_TIM"/>
</dbReference>
<comment type="similarity">
    <text evidence="4 10">Belongs to the glycosyl hydrolase 27 family.</text>
</comment>
<evidence type="ECO:0000313" key="13">
    <source>
        <dbReference type="EMBL" id="KAF1836085.1"/>
    </source>
</evidence>
<dbReference type="PROSITE" id="PS00512">
    <property type="entry name" value="ALPHA_GALACTOSIDASE"/>
    <property type="match status" value="1"/>
</dbReference>
<feature type="signal peptide" evidence="11">
    <location>
        <begin position="1"/>
        <end position="18"/>
    </location>
</feature>
<evidence type="ECO:0000313" key="14">
    <source>
        <dbReference type="Proteomes" id="UP000800040"/>
    </source>
</evidence>
<comment type="function">
    <text evidence="2">Hydrolyzes a variety of simple alpha-D-galactoside as well as more complex molecules such as oligosaccharides and polysaccharides.</text>
</comment>
<organism evidence="13 14">
    <name type="scientific">Decorospora gaudefroyi</name>
    <dbReference type="NCBI Taxonomy" id="184978"/>
    <lineage>
        <taxon>Eukaryota</taxon>
        <taxon>Fungi</taxon>
        <taxon>Dikarya</taxon>
        <taxon>Ascomycota</taxon>
        <taxon>Pezizomycotina</taxon>
        <taxon>Dothideomycetes</taxon>
        <taxon>Pleosporomycetidae</taxon>
        <taxon>Pleosporales</taxon>
        <taxon>Pleosporineae</taxon>
        <taxon>Pleosporaceae</taxon>
        <taxon>Decorospora</taxon>
    </lineage>
</organism>
<dbReference type="Pfam" id="PF17801">
    <property type="entry name" value="Melibiase_C"/>
    <property type="match status" value="1"/>
</dbReference>
<keyword evidence="8" id="KW-0325">Glycoprotein</keyword>
<evidence type="ECO:0000256" key="10">
    <source>
        <dbReference type="RuleBase" id="RU361168"/>
    </source>
</evidence>
<keyword evidence="10" id="KW-1015">Disulfide bond</keyword>
<keyword evidence="14" id="KW-1185">Reference proteome</keyword>
<dbReference type="Gene3D" id="2.60.40.1180">
    <property type="entry name" value="Golgi alpha-mannosidase II"/>
    <property type="match status" value="1"/>
</dbReference>
<protein>
    <recommendedName>
        <fullName evidence="10">Alpha-galactosidase</fullName>
        <ecNumber evidence="10">3.2.1.22</ecNumber>
    </recommendedName>
    <alternativeName>
        <fullName evidence="10">Melibiase</fullName>
    </alternativeName>
</protein>
<dbReference type="InterPro" id="IPR013780">
    <property type="entry name" value="Glyco_hydro_b"/>
</dbReference>
<dbReference type="InterPro" id="IPR000111">
    <property type="entry name" value="Glyco_hydro_27/36_CS"/>
</dbReference>
<keyword evidence="9 10" id="KW-0326">Glycosidase</keyword>
<dbReference type="PANTHER" id="PTHR11452">
    <property type="entry name" value="ALPHA-GALACTOSIDASE/ALPHA-N-ACETYLGALACTOSAMINIDASE"/>
    <property type="match status" value="1"/>
</dbReference>
<dbReference type="SUPFAM" id="SSF51445">
    <property type="entry name" value="(Trans)glycosidases"/>
    <property type="match status" value="1"/>
</dbReference>
<evidence type="ECO:0000256" key="3">
    <source>
        <dbReference type="ARBA" id="ARBA00004613"/>
    </source>
</evidence>
<dbReference type="AlphaFoldDB" id="A0A6A5KDG9"/>
<evidence type="ECO:0000256" key="11">
    <source>
        <dbReference type="SAM" id="SignalP"/>
    </source>
</evidence>
<dbReference type="GO" id="GO:0005576">
    <property type="term" value="C:extracellular region"/>
    <property type="evidence" value="ECO:0007669"/>
    <property type="project" value="UniProtKB-SubCell"/>
</dbReference>
<comment type="subcellular location">
    <subcellularLocation>
        <location evidence="3">Secreted</location>
    </subcellularLocation>
</comment>
<evidence type="ECO:0000256" key="9">
    <source>
        <dbReference type="ARBA" id="ARBA00023295"/>
    </source>
</evidence>
<evidence type="ECO:0000256" key="5">
    <source>
        <dbReference type="ARBA" id="ARBA00022525"/>
    </source>
</evidence>
<dbReference type="EC" id="3.2.1.22" evidence="10"/>
<evidence type="ECO:0000259" key="12">
    <source>
        <dbReference type="Pfam" id="PF17801"/>
    </source>
</evidence>
<feature type="domain" description="Alpha galactosidase C-terminal" evidence="12">
    <location>
        <begin position="369"/>
        <end position="444"/>
    </location>
</feature>
<feature type="chain" id="PRO_5025662268" description="Alpha-galactosidase" evidence="11">
    <location>
        <begin position="19"/>
        <end position="463"/>
    </location>
</feature>
<dbReference type="InterPro" id="IPR041233">
    <property type="entry name" value="Melibiase_C"/>
</dbReference>
<dbReference type="Proteomes" id="UP000800040">
    <property type="component" value="Unassembled WGS sequence"/>
</dbReference>
<keyword evidence="5" id="KW-0964">Secreted</keyword>
<evidence type="ECO:0000256" key="1">
    <source>
        <dbReference type="ARBA" id="ARBA00001255"/>
    </source>
</evidence>
<dbReference type="OrthoDB" id="5795902at2759"/>
<evidence type="ECO:0000256" key="7">
    <source>
        <dbReference type="ARBA" id="ARBA00022801"/>
    </source>
</evidence>
<evidence type="ECO:0000256" key="2">
    <source>
        <dbReference type="ARBA" id="ARBA00003969"/>
    </source>
</evidence>
<proteinExistence type="inferred from homology"/>
<sequence>MALRSILLGLTLVTPSFTLVSQDGHTGRLPAMGWNSWNEYECAINETIFLEVGELLISLGLKDLGYKYVNIDDCWSDKAIQRDNVTGRIRPDPIKFPKGIKHTADKIHEMGLKIGIYGDAGSTTCGGYAGSLGHEEVDAKTFAEWGIDYLKYDNCAVPNQWHDEYRWWPENWLGGPPAEDQTAGGDGEARPVAAPAGYDWTTSNSFTRYQMMSDALLATGRTIQYSQCAWGHAHIEQWGNSTGHSWRMWGDIYPEWTGKWQWSWGLMPILNHASFYNNETNFWGHGDWDMLEVGNGNLSIAESRSHFALWAALKSPLIIGTPLHGIEPQILNILSTEDLIAFNQDAVVGAAAKPYKWGVNPDFSWNQTHPAEYWSGNSSRGVHVFVLNTLDTAETKTIDFGEVPGLDADVEYGVYDLWTGESVGAFRGVYEGLVQSHDTMAVRLVEKSGSGRDELKAAAVEGG</sequence>
<dbReference type="PRINTS" id="PR00740">
    <property type="entry name" value="GLHYDRLASE27"/>
</dbReference>
<name>A0A6A5KDG9_9PLEO</name>
<evidence type="ECO:0000256" key="8">
    <source>
        <dbReference type="ARBA" id="ARBA00023180"/>
    </source>
</evidence>
<evidence type="ECO:0000256" key="4">
    <source>
        <dbReference type="ARBA" id="ARBA00009743"/>
    </source>
</evidence>
<comment type="catalytic activity">
    <reaction evidence="1 10">
        <text>Hydrolysis of terminal, non-reducing alpha-D-galactose residues in alpha-D-galactosides, including galactose oligosaccharides, galactomannans and galactolipids.</text>
        <dbReference type="EC" id="3.2.1.22"/>
    </reaction>
</comment>
<dbReference type="PANTHER" id="PTHR11452:SF61">
    <property type="entry name" value="ALPHA-GALACTOSIDASE B-RELATED"/>
    <property type="match status" value="1"/>
</dbReference>
<dbReference type="EMBL" id="ML975278">
    <property type="protein sequence ID" value="KAF1836085.1"/>
    <property type="molecule type" value="Genomic_DNA"/>
</dbReference>
<keyword evidence="6 11" id="KW-0732">Signal</keyword>
<dbReference type="InterPro" id="IPR017853">
    <property type="entry name" value="GH"/>
</dbReference>